<organism evidence="1 2">
    <name type="scientific">Peronospora destructor</name>
    <dbReference type="NCBI Taxonomy" id="86335"/>
    <lineage>
        <taxon>Eukaryota</taxon>
        <taxon>Sar</taxon>
        <taxon>Stramenopiles</taxon>
        <taxon>Oomycota</taxon>
        <taxon>Peronosporomycetes</taxon>
        <taxon>Peronosporales</taxon>
        <taxon>Peronosporaceae</taxon>
        <taxon>Peronospora</taxon>
    </lineage>
</organism>
<dbReference type="AlphaFoldDB" id="A0AAV0T9E5"/>
<name>A0AAV0T9E5_9STRA</name>
<gene>
    <name evidence="1" type="ORF">PDE001_LOCUS1636</name>
</gene>
<sequence length="117" mass="13617">MNRTLEYLDVVAKRSQTTHYNSFETHYNNFKTHHLESLPVTKTALAMDCKVAFLSVMGARIQELLVGNKRRKYPSPLPVLDQNVLSRIFEYAAPHVIRRVYFRQCSLFKTGYSHTPI</sequence>
<comment type="caution">
    <text evidence="1">The sequence shown here is derived from an EMBL/GenBank/DDBJ whole genome shotgun (WGS) entry which is preliminary data.</text>
</comment>
<proteinExistence type="predicted"/>
<evidence type="ECO:0000313" key="1">
    <source>
        <dbReference type="EMBL" id="CAI5717183.1"/>
    </source>
</evidence>
<dbReference type="Proteomes" id="UP001162029">
    <property type="component" value="Unassembled WGS sequence"/>
</dbReference>
<protein>
    <submittedName>
        <fullName evidence="1">Uncharacterized protein</fullName>
    </submittedName>
</protein>
<evidence type="ECO:0000313" key="2">
    <source>
        <dbReference type="Proteomes" id="UP001162029"/>
    </source>
</evidence>
<accession>A0AAV0T9E5</accession>
<keyword evidence="2" id="KW-1185">Reference proteome</keyword>
<reference evidence="1" key="1">
    <citation type="submission" date="2022-12" db="EMBL/GenBank/DDBJ databases">
        <authorList>
            <person name="Webb A."/>
        </authorList>
    </citation>
    <scope>NUCLEOTIDE SEQUENCE</scope>
    <source>
        <strain evidence="1">Pd1</strain>
    </source>
</reference>
<dbReference type="EMBL" id="CANTFM010000296">
    <property type="protein sequence ID" value="CAI5717183.1"/>
    <property type="molecule type" value="Genomic_DNA"/>
</dbReference>